<dbReference type="InterPro" id="IPR051836">
    <property type="entry name" value="Kremen_rcpt"/>
</dbReference>
<name>A0A8J1XKU0_OWEFU</name>
<proteinExistence type="predicted"/>
<dbReference type="PANTHER" id="PTHR24269:SF16">
    <property type="entry name" value="PROTEIN SLG1"/>
    <property type="match status" value="1"/>
</dbReference>
<evidence type="ECO:0000256" key="3">
    <source>
        <dbReference type="ARBA" id="ARBA00022729"/>
    </source>
</evidence>
<evidence type="ECO:0000256" key="6">
    <source>
        <dbReference type="ARBA" id="ARBA00023180"/>
    </source>
</evidence>
<dbReference type="OrthoDB" id="10070993at2759"/>
<evidence type="ECO:0000313" key="8">
    <source>
        <dbReference type="Proteomes" id="UP000749559"/>
    </source>
</evidence>
<dbReference type="PROSITE" id="PS51212">
    <property type="entry name" value="WSC"/>
    <property type="match status" value="2"/>
</dbReference>
<accession>A0A8J1XKU0</accession>
<dbReference type="Pfam" id="PF01822">
    <property type="entry name" value="WSC"/>
    <property type="match status" value="2"/>
</dbReference>
<keyword evidence="3" id="KW-0732">Signal</keyword>
<keyword evidence="5" id="KW-0472">Membrane</keyword>
<dbReference type="Proteomes" id="UP000749559">
    <property type="component" value="Unassembled WGS sequence"/>
</dbReference>
<organism evidence="7 8">
    <name type="scientific">Owenia fusiformis</name>
    <name type="common">Polychaete worm</name>
    <dbReference type="NCBI Taxonomy" id="6347"/>
    <lineage>
        <taxon>Eukaryota</taxon>
        <taxon>Metazoa</taxon>
        <taxon>Spiralia</taxon>
        <taxon>Lophotrochozoa</taxon>
        <taxon>Annelida</taxon>
        <taxon>Polychaeta</taxon>
        <taxon>Sedentaria</taxon>
        <taxon>Canalipalpata</taxon>
        <taxon>Sabellida</taxon>
        <taxon>Oweniida</taxon>
        <taxon>Oweniidae</taxon>
        <taxon>Owenia</taxon>
    </lineage>
</organism>
<keyword evidence="4" id="KW-1133">Transmembrane helix</keyword>
<keyword evidence="6" id="KW-0325">Glycoprotein</keyword>
<dbReference type="AlphaFoldDB" id="A0A8J1XKU0"/>
<evidence type="ECO:0000256" key="2">
    <source>
        <dbReference type="ARBA" id="ARBA00022692"/>
    </source>
</evidence>
<protein>
    <submittedName>
        <fullName evidence="7">Uncharacterized protein</fullName>
    </submittedName>
</protein>
<sequence>MRGAITFTSFILTLGLVACNQSLYKYIGCYKDGTHSNPRDLSYPVNGGSAFIRYMTPIMCNERCRNLGYKFAGSQHKTQCFCGNSFGRYGKAPESECSQPCSGDSTQTCGDGHRNRVYDVSDIYIGCYKDGMHSDPRDLMRPVNGVNARINDITPDICNNRCRDLGYKYAGSQFGTQCFCGNKFGTYGQAPESECNVKCEGDANQFCGAGHRNNVYRVINP</sequence>
<dbReference type="InterPro" id="IPR002889">
    <property type="entry name" value="WSC_carb-bd"/>
</dbReference>
<dbReference type="PROSITE" id="PS51257">
    <property type="entry name" value="PROKAR_LIPOPROTEIN"/>
    <property type="match status" value="1"/>
</dbReference>
<evidence type="ECO:0000256" key="4">
    <source>
        <dbReference type="ARBA" id="ARBA00022989"/>
    </source>
</evidence>
<evidence type="ECO:0000313" key="7">
    <source>
        <dbReference type="EMBL" id="CAH1776614.1"/>
    </source>
</evidence>
<evidence type="ECO:0000256" key="5">
    <source>
        <dbReference type="ARBA" id="ARBA00023136"/>
    </source>
</evidence>
<dbReference type="GO" id="GO:0005886">
    <property type="term" value="C:plasma membrane"/>
    <property type="evidence" value="ECO:0007669"/>
    <property type="project" value="TreeGrafter"/>
</dbReference>
<comment type="subcellular location">
    <subcellularLocation>
        <location evidence="1">Membrane</location>
        <topology evidence="1">Single-pass membrane protein</topology>
    </subcellularLocation>
</comment>
<reference evidence="7" key="1">
    <citation type="submission" date="2022-03" db="EMBL/GenBank/DDBJ databases">
        <authorList>
            <person name="Martin C."/>
        </authorList>
    </citation>
    <scope>NUCLEOTIDE SEQUENCE</scope>
</reference>
<dbReference type="SMART" id="SM00321">
    <property type="entry name" value="WSC"/>
    <property type="match status" value="2"/>
</dbReference>
<dbReference type="PANTHER" id="PTHR24269">
    <property type="entry name" value="KREMEN PROTEIN"/>
    <property type="match status" value="1"/>
</dbReference>
<evidence type="ECO:0000256" key="1">
    <source>
        <dbReference type="ARBA" id="ARBA00004167"/>
    </source>
</evidence>
<keyword evidence="8" id="KW-1185">Reference proteome</keyword>
<gene>
    <name evidence="7" type="ORF">OFUS_LOCUS3771</name>
</gene>
<keyword evidence="2" id="KW-0812">Transmembrane</keyword>
<comment type="caution">
    <text evidence="7">The sequence shown here is derived from an EMBL/GenBank/DDBJ whole genome shotgun (WGS) entry which is preliminary data.</text>
</comment>
<dbReference type="EMBL" id="CAIIXF020000002">
    <property type="protein sequence ID" value="CAH1776614.1"/>
    <property type="molecule type" value="Genomic_DNA"/>
</dbReference>